<feature type="compositionally biased region" description="Basic and acidic residues" evidence="1">
    <location>
        <begin position="1"/>
        <end position="10"/>
    </location>
</feature>
<feature type="region of interest" description="Disordered" evidence="1">
    <location>
        <begin position="1"/>
        <end position="48"/>
    </location>
</feature>
<feature type="region of interest" description="Disordered" evidence="1">
    <location>
        <begin position="126"/>
        <end position="147"/>
    </location>
</feature>
<feature type="region of interest" description="Disordered" evidence="1">
    <location>
        <begin position="169"/>
        <end position="196"/>
    </location>
</feature>
<feature type="compositionally biased region" description="Low complexity" evidence="1">
    <location>
        <begin position="18"/>
        <end position="35"/>
    </location>
</feature>
<protein>
    <submittedName>
        <fullName evidence="2">Uncharacterized protein</fullName>
    </submittedName>
</protein>
<evidence type="ECO:0000256" key="1">
    <source>
        <dbReference type="SAM" id="MobiDB-lite"/>
    </source>
</evidence>
<feature type="compositionally biased region" description="Low complexity" evidence="1">
    <location>
        <begin position="126"/>
        <end position="146"/>
    </location>
</feature>
<sequence>MMQRQQHDDISYIDSDEATTPQTTTTTTTANNTAAADRERGSGISGNIKTNISYFKPITPPATLTKSLAAAATGGGGSSSSSAAAGTISTNSSTSTRSTPRPKSTIITSNTNFAASYEKFQGYRQTAAATTSNDSSNNSNTNSNNARRYGIDSLSIKASIEKFNNLTITGSNNTTTSSSTGATTTNSGGLRNPGSSTNLLQQRYGNDIDHIRVSAGYSSSLTRAAYRTTTTATTT</sequence>
<dbReference type="STRING" id="7260.A0A0Q9X3M8"/>
<feature type="non-terminal residue" evidence="2">
    <location>
        <position position="235"/>
    </location>
</feature>
<gene>
    <name evidence="2" type="primary">Dwil\GK27509</name>
    <name evidence="2" type="ORF">Dwil_GK27509</name>
</gene>
<reference evidence="2 3" key="1">
    <citation type="journal article" date="2007" name="Nature">
        <title>Evolution of genes and genomes on the Drosophila phylogeny.</title>
        <authorList>
            <consortium name="Drosophila 12 Genomes Consortium"/>
            <person name="Clark A.G."/>
            <person name="Eisen M.B."/>
            <person name="Smith D.R."/>
            <person name="Bergman C.M."/>
            <person name="Oliver B."/>
            <person name="Markow T.A."/>
            <person name="Kaufman T.C."/>
            <person name="Kellis M."/>
            <person name="Gelbart W."/>
            <person name="Iyer V.N."/>
            <person name="Pollard D.A."/>
            <person name="Sackton T.B."/>
            <person name="Larracuente A.M."/>
            <person name="Singh N.D."/>
            <person name="Abad J.P."/>
            <person name="Abt D.N."/>
            <person name="Adryan B."/>
            <person name="Aguade M."/>
            <person name="Akashi H."/>
            <person name="Anderson W.W."/>
            <person name="Aquadro C.F."/>
            <person name="Ardell D.H."/>
            <person name="Arguello R."/>
            <person name="Artieri C.G."/>
            <person name="Barbash D.A."/>
            <person name="Barker D."/>
            <person name="Barsanti P."/>
            <person name="Batterham P."/>
            <person name="Batzoglou S."/>
            <person name="Begun D."/>
            <person name="Bhutkar A."/>
            <person name="Blanco E."/>
            <person name="Bosak S.A."/>
            <person name="Bradley R.K."/>
            <person name="Brand A.D."/>
            <person name="Brent M.R."/>
            <person name="Brooks A.N."/>
            <person name="Brown R.H."/>
            <person name="Butlin R.K."/>
            <person name="Caggese C."/>
            <person name="Calvi B.R."/>
            <person name="Bernardo de Carvalho A."/>
            <person name="Caspi A."/>
            <person name="Castrezana S."/>
            <person name="Celniker S.E."/>
            <person name="Chang J.L."/>
            <person name="Chapple C."/>
            <person name="Chatterji S."/>
            <person name="Chinwalla A."/>
            <person name="Civetta A."/>
            <person name="Clifton S.W."/>
            <person name="Comeron J.M."/>
            <person name="Costello J.C."/>
            <person name="Coyne J.A."/>
            <person name="Daub J."/>
            <person name="David R.G."/>
            <person name="Delcher A.L."/>
            <person name="Delehaunty K."/>
            <person name="Do C.B."/>
            <person name="Ebling H."/>
            <person name="Edwards K."/>
            <person name="Eickbush T."/>
            <person name="Evans J.D."/>
            <person name="Filipski A."/>
            <person name="Findeiss S."/>
            <person name="Freyhult E."/>
            <person name="Fulton L."/>
            <person name="Fulton R."/>
            <person name="Garcia A.C."/>
            <person name="Gardiner A."/>
            <person name="Garfield D.A."/>
            <person name="Garvin B.E."/>
            <person name="Gibson G."/>
            <person name="Gilbert D."/>
            <person name="Gnerre S."/>
            <person name="Godfrey J."/>
            <person name="Good R."/>
            <person name="Gotea V."/>
            <person name="Gravely B."/>
            <person name="Greenberg A.J."/>
            <person name="Griffiths-Jones S."/>
            <person name="Gross S."/>
            <person name="Guigo R."/>
            <person name="Gustafson E.A."/>
            <person name="Haerty W."/>
            <person name="Hahn M.W."/>
            <person name="Halligan D.L."/>
            <person name="Halpern A.L."/>
            <person name="Halter G.M."/>
            <person name="Han M.V."/>
            <person name="Heger A."/>
            <person name="Hillier L."/>
            <person name="Hinrichs A.S."/>
            <person name="Holmes I."/>
            <person name="Hoskins R.A."/>
            <person name="Hubisz M.J."/>
            <person name="Hultmark D."/>
            <person name="Huntley M.A."/>
            <person name="Jaffe D.B."/>
            <person name="Jagadeeshan S."/>
            <person name="Jeck W.R."/>
            <person name="Johnson J."/>
            <person name="Jones C.D."/>
            <person name="Jordan W.C."/>
            <person name="Karpen G.H."/>
            <person name="Kataoka E."/>
            <person name="Keightley P.D."/>
            <person name="Kheradpour P."/>
            <person name="Kirkness E.F."/>
            <person name="Koerich L.B."/>
            <person name="Kristiansen K."/>
            <person name="Kudrna D."/>
            <person name="Kulathinal R.J."/>
            <person name="Kumar S."/>
            <person name="Kwok R."/>
            <person name="Lander E."/>
            <person name="Langley C.H."/>
            <person name="Lapoint R."/>
            <person name="Lazzaro B.P."/>
            <person name="Lee S.J."/>
            <person name="Levesque L."/>
            <person name="Li R."/>
            <person name="Lin C.F."/>
            <person name="Lin M.F."/>
            <person name="Lindblad-Toh K."/>
            <person name="Llopart A."/>
            <person name="Long M."/>
            <person name="Low L."/>
            <person name="Lozovsky E."/>
            <person name="Lu J."/>
            <person name="Luo M."/>
            <person name="Machado C.A."/>
            <person name="Makalowski W."/>
            <person name="Marzo M."/>
            <person name="Matsuda M."/>
            <person name="Matzkin L."/>
            <person name="McAllister B."/>
            <person name="McBride C.S."/>
            <person name="McKernan B."/>
            <person name="McKernan K."/>
            <person name="Mendez-Lago M."/>
            <person name="Minx P."/>
            <person name="Mollenhauer M.U."/>
            <person name="Montooth K."/>
            <person name="Mount S.M."/>
            <person name="Mu X."/>
            <person name="Myers E."/>
            <person name="Negre B."/>
            <person name="Newfeld S."/>
            <person name="Nielsen R."/>
            <person name="Noor M.A."/>
            <person name="O'Grady P."/>
            <person name="Pachter L."/>
            <person name="Papaceit M."/>
            <person name="Parisi M.J."/>
            <person name="Parisi M."/>
            <person name="Parts L."/>
            <person name="Pedersen J.S."/>
            <person name="Pesole G."/>
            <person name="Phillippy A.M."/>
            <person name="Ponting C.P."/>
            <person name="Pop M."/>
            <person name="Porcelli D."/>
            <person name="Powell J.R."/>
            <person name="Prohaska S."/>
            <person name="Pruitt K."/>
            <person name="Puig M."/>
            <person name="Quesneville H."/>
            <person name="Ram K.R."/>
            <person name="Rand D."/>
            <person name="Rasmussen M.D."/>
            <person name="Reed L.K."/>
            <person name="Reenan R."/>
            <person name="Reily A."/>
            <person name="Remington K.A."/>
            <person name="Rieger T.T."/>
            <person name="Ritchie M.G."/>
            <person name="Robin C."/>
            <person name="Rogers Y.H."/>
            <person name="Rohde C."/>
            <person name="Rozas J."/>
            <person name="Rubenfield M.J."/>
            <person name="Ruiz A."/>
            <person name="Russo S."/>
            <person name="Salzberg S.L."/>
            <person name="Sanchez-Gracia A."/>
            <person name="Saranga D.J."/>
            <person name="Sato H."/>
            <person name="Schaeffer S.W."/>
            <person name="Schatz M.C."/>
            <person name="Schlenke T."/>
            <person name="Schwartz R."/>
            <person name="Segarra C."/>
            <person name="Singh R.S."/>
            <person name="Sirot L."/>
            <person name="Sirota M."/>
            <person name="Sisneros N.B."/>
            <person name="Smith C.D."/>
            <person name="Smith T.F."/>
            <person name="Spieth J."/>
            <person name="Stage D.E."/>
            <person name="Stark A."/>
            <person name="Stephan W."/>
            <person name="Strausberg R.L."/>
            <person name="Strempel S."/>
            <person name="Sturgill D."/>
            <person name="Sutton G."/>
            <person name="Sutton G.G."/>
            <person name="Tao W."/>
            <person name="Teichmann S."/>
            <person name="Tobari Y.N."/>
            <person name="Tomimura Y."/>
            <person name="Tsolas J.M."/>
            <person name="Valente V.L."/>
            <person name="Venter E."/>
            <person name="Venter J.C."/>
            <person name="Vicario S."/>
            <person name="Vieira F.G."/>
            <person name="Vilella A.J."/>
            <person name="Villasante A."/>
            <person name="Walenz B."/>
            <person name="Wang J."/>
            <person name="Wasserman M."/>
            <person name="Watts T."/>
            <person name="Wilson D."/>
            <person name="Wilson R.K."/>
            <person name="Wing R.A."/>
            <person name="Wolfner M.F."/>
            <person name="Wong A."/>
            <person name="Wong G.K."/>
            <person name="Wu C.I."/>
            <person name="Wu G."/>
            <person name="Yamamoto D."/>
            <person name="Yang H.P."/>
            <person name="Yang S.P."/>
            <person name="Yorke J.A."/>
            <person name="Yoshida K."/>
            <person name="Zdobnov E."/>
            <person name="Zhang P."/>
            <person name="Zhang Y."/>
            <person name="Zimin A.V."/>
            <person name="Baldwin J."/>
            <person name="Abdouelleil A."/>
            <person name="Abdulkadir J."/>
            <person name="Abebe A."/>
            <person name="Abera B."/>
            <person name="Abreu J."/>
            <person name="Acer S.C."/>
            <person name="Aftuck L."/>
            <person name="Alexander A."/>
            <person name="An P."/>
            <person name="Anderson E."/>
            <person name="Anderson S."/>
            <person name="Arachi H."/>
            <person name="Azer M."/>
            <person name="Bachantsang P."/>
            <person name="Barry A."/>
            <person name="Bayul T."/>
            <person name="Berlin A."/>
            <person name="Bessette D."/>
            <person name="Bloom T."/>
            <person name="Blye J."/>
            <person name="Boguslavskiy L."/>
            <person name="Bonnet C."/>
            <person name="Boukhgalter B."/>
            <person name="Bourzgui I."/>
            <person name="Brown A."/>
            <person name="Cahill P."/>
            <person name="Channer S."/>
            <person name="Cheshatsang Y."/>
            <person name="Chuda L."/>
            <person name="Citroen M."/>
            <person name="Collymore A."/>
            <person name="Cooke P."/>
            <person name="Costello M."/>
            <person name="D'Aco K."/>
            <person name="Daza R."/>
            <person name="De Haan G."/>
            <person name="DeGray S."/>
            <person name="DeMaso C."/>
            <person name="Dhargay N."/>
            <person name="Dooley K."/>
            <person name="Dooley E."/>
            <person name="Doricent M."/>
            <person name="Dorje P."/>
            <person name="Dorjee K."/>
            <person name="Dupes A."/>
            <person name="Elong R."/>
            <person name="Falk J."/>
            <person name="Farina A."/>
            <person name="Faro S."/>
            <person name="Ferguson D."/>
            <person name="Fisher S."/>
            <person name="Foley C.D."/>
            <person name="Franke A."/>
            <person name="Friedrich D."/>
            <person name="Gadbois L."/>
            <person name="Gearin G."/>
            <person name="Gearin C.R."/>
            <person name="Giannoukos G."/>
            <person name="Goode T."/>
            <person name="Graham J."/>
            <person name="Grandbois E."/>
            <person name="Grewal S."/>
            <person name="Gyaltsen K."/>
            <person name="Hafez N."/>
            <person name="Hagos B."/>
            <person name="Hall J."/>
            <person name="Henson C."/>
            <person name="Hollinger A."/>
            <person name="Honan T."/>
            <person name="Huard M.D."/>
            <person name="Hughes L."/>
            <person name="Hurhula B."/>
            <person name="Husby M.E."/>
            <person name="Kamat A."/>
            <person name="Kanga B."/>
            <person name="Kashin S."/>
            <person name="Khazanovich D."/>
            <person name="Kisner P."/>
            <person name="Lance K."/>
            <person name="Lara M."/>
            <person name="Lee W."/>
            <person name="Lennon N."/>
            <person name="Letendre F."/>
            <person name="LeVine R."/>
            <person name="Lipovsky A."/>
            <person name="Liu X."/>
            <person name="Liu J."/>
            <person name="Liu S."/>
            <person name="Lokyitsang T."/>
            <person name="Lokyitsang Y."/>
            <person name="Lubonja R."/>
            <person name="Lui A."/>
            <person name="MacDonald P."/>
            <person name="Magnisalis V."/>
            <person name="Maru K."/>
            <person name="Matthews C."/>
            <person name="McCusker W."/>
            <person name="McDonough S."/>
            <person name="Mehta T."/>
            <person name="Meldrim J."/>
            <person name="Meneus L."/>
            <person name="Mihai O."/>
            <person name="Mihalev A."/>
            <person name="Mihova T."/>
            <person name="Mittelman R."/>
            <person name="Mlenga V."/>
            <person name="Montmayeur A."/>
            <person name="Mulrain L."/>
            <person name="Navidi A."/>
            <person name="Naylor J."/>
            <person name="Negash T."/>
            <person name="Nguyen T."/>
            <person name="Nguyen N."/>
            <person name="Nicol R."/>
            <person name="Norbu C."/>
            <person name="Norbu N."/>
            <person name="Novod N."/>
            <person name="O'Neill B."/>
            <person name="Osman S."/>
            <person name="Markiewicz E."/>
            <person name="Oyono O.L."/>
            <person name="Patti C."/>
            <person name="Phunkhang P."/>
            <person name="Pierre F."/>
            <person name="Priest M."/>
            <person name="Raghuraman S."/>
            <person name="Rege F."/>
            <person name="Reyes R."/>
            <person name="Rise C."/>
            <person name="Rogov P."/>
            <person name="Ross K."/>
            <person name="Ryan E."/>
            <person name="Settipalli S."/>
            <person name="Shea T."/>
            <person name="Sherpa N."/>
            <person name="Shi L."/>
            <person name="Shih D."/>
            <person name="Sparrow T."/>
            <person name="Spaulding J."/>
            <person name="Stalker J."/>
            <person name="Stange-Thomann N."/>
            <person name="Stavropoulos S."/>
            <person name="Stone C."/>
            <person name="Strader C."/>
            <person name="Tesfaye S."/>
            <person name="Thomson T."/>
            <person name="Thoulutsang Y."/>
            <person name="Thoulutsang D."/>
            <person name="Topham K."/>
            <person name="Topping I."/>
            <person name="Tsamla T."/>
            <person name="Vassiliev H."/>
            <person name="Vo A."/>
            <person name="Wangchuk T."/>
            <person name="Wangdi T."/>
            <person name="Weiand M."/>
            <person name="Wilkinson J."/>
            <person name="Wilson A."/>
            <person name="Yadav S."/>
            <person name="Young G."/>
            <person name="Yu Q."/>
            <person name="Zembek L."/>
            <person name="Zhong D."/>
            <person name="Zimmer A."/>
            <person name="Zwirko Z."/>
            <person name="Jaffe D.B."/>
            <person name="Alvarez P."/>
            <person name="Brockman W."/>
            <person name="Butler J."/>
            <person name="Chin C."/>
            <person name="Gnerre S."/>
            <person name="Grabherr M."/>
            <person name="Kleber M."/>
            <person name="Mauceli E."/>
            <person name="MacCallum I."/>
        </authorList>
    </citation>
    <scope>NUCLEOTIDE SEQUENCE [LARGE SCALE GENOMIC DNA]</scope>
    <source>
        <strain evidence="3">Tucson 14030-0811.24</strain>
    </source>
</reference>
<dbReference type="InParanoid" id="A0A0Q9X3M8"/>
<dbReference type="AlphaFoldDB" id="A0A0Q9X3M8"/>
<keyword evidence="3" id="KW-1185">Reference proteome</keyword>
<organism evidence="2 3">
    <name type="scientific">Drosophila willistoni</name>
    <name type="common">Fruit fly</name>
    <dbReference type="NCBI Taxonomy" id="7260"/>
    <lineage>
        <taxon>Eukaryota</taxon>
        <taxon>Metazoa</taxon>
        <taxon>Ecdysozoa</taxon>
        <taxon>Arthropoda</taxon>
        <taxon>Hexapoda</taxon>
        <taxon>Insecta</taxon>
        <taxon>Pterygota</taxon>
        <taxon>Neoptera</taxon>
        <taxon>Endopterygota</taxon>
        <taxon>Diptera</taxon>
        <taxon>Brachycera</taxon>
        <taxon>Muscomorpha</taxon>
        <taxon>Ephydroidea</taxon>
        <taxon>Drosophilidae</taxon>
        <taxon>Drosophila</taxon>
        <taxon>Sophophora</taxon>
    </lineage>
</organism>
<accession>A0A0Q9X3M8</accession>
<dbReference type="Proteomes" id="UP000007798">
    <property type="component" value="Unassembled WGS sequence"/>
</dbReference>
<proteinExistence type="predicted"/>
<name>A0A0Q9X3M8_DROWI</name>
<evidence type="ECO:0000313" key="3">
    <source>
        <dbReference type="Proteomes" id="UP000007798"/>
    </source>
</evidence>
<evidence type="ECO:0000313" key="2">
    <source>
        <dbReference type="EMBL" id="KRF98876.1"/>
    </source>
</evidence>
<feature type="compositionally biased region" description="Low complexity" evidence="1">
    <location>
        <begin position="169"/>
        <end position="189"/>
    </location>
</feature>
<dbReference type="EMBL" id="CH963925">
    <property type="protein sequence ID" value="KRF98876.1"/>
    <property type="molecule type" value="Genomic_DNA"/>
</dbReference>
<feature type="region of interest" description="Disordered" evidence="1">
    <location>
        <begin position="71"/>
        <end position="110"/>
    </location>
</feature>
<feature type="compositionally biased region" description="Low complexity" evidence="1">
    <location>
        <begin position="79"/>
        <end position="106"/>
    </location>
</feature>